<evidence type="ECO:0000313" key="1">
    <source>
        <dbReference type="EnsemblPlants" id="TuG1812G0100004737.01.T01"/>
    </source>
</evidence>
<keyword evidence="2" id="KW-1185">Reference proteome</keyword>
<dbReference type="AlphaFoldDB" id="A0A8R7TB51"/>
<name>A0A8R7TB51_TRIUA</name>
<proteinExistence type="predicted"/>
<dbReference type="Proteomes" id="UP000015106">
    <property type="component" value="Chromosome 1"/>
</dbReference>
<sequence>MIHGYLQTSHRLRSPPRWCCASGAKSRGHGSRGLPSVLPGGRLHNLPVLRLTEAPGEVQLLHGSQRLHAPSLRWDQPNLLLIQFRVQTVM</sequence>
<organism evidence="1 2">
    <name type="scientific">Triticum urartu</name>
    <name type="common">Red wild einkorn</name>
    <name type="synonym">Crithodium urartu</name>
    <dbReference type="NCBI Taxonomy" id="4572"/>
    <lineage>
        <taxon>Eukaryota</taxon>
        <taxon>Viridiplantae</taxon>
        <taxon>Streptophyta</taxon>
        <taxon>Embryophyta</taxon>
        <taxon>Tracheophyta</taxon>
        <taxon>Spermatophyta</taxon>
        <taxon>Magnoliopsida</taxon>
        <taxon>Liliopsida</taxon>
        <taxon>Poales</taxon>
        <taxon>Poaceae</taxon>
        <taxon>BOP clade</taxon>
        <taxon>Pooideae</taxon>
        <taxon>Triticodae</taxon>
        <taxon>Triticeae</taxon>
        <taxon>Triticinae</taxon>
        <taxon>Triticum</taxon>
    </lineage>
</organism>
<evidence type="ECO:0000313" key="2">
    <source>
        <dbReference type="Proteomes" id="UP000015106"/>
    </source>
</evidence>
<accession>A0A8R7TB51</accession>
<reference evidence="1" key="3">
    <citation type="submission" date="2022-06" db="UniProtKB">
        <authorList>
            <consortium name="EnsemblPlants"/>
        </authorList>
    </citation>
    <scope>IDENTIFICATION</scope>
</reference>
<dbReference type="EnsemblPlants" id="TuG1812G0100004737.01.T01">
    <property type="protein sequence ID" value="TuG1812G0100004737.01.T01"/>
    <property type="gene ID" value="TuG1812G0100004737.01"/>
</dbReference>
<reference evidence="1" key="2">
    <citation type="submission" date="2018-03" db="EMBL/GenBank/DDBJ databases">
        <title>The Triticum urartu genome reveals the dynamic nature of wheat genome evolution.</title>
        <authorList>
            <person name="Ling H."/>
            <person name="Ma B."/>
            <person name="Shi X."/>
            <person name="Liu H."/>
            <person name="Dong L."/>
            <person name="Sun H."/>
            <person name="Cao Y."/>
            <person name="Gao Q."/>
            <person name="Zheng S."/>
            <person name="Li Y."/>
            <person name="Yu Y."/>
            <person name="Du H."/>
            <person name="Qi M."/>
            <person name="Li Y."/>
            <person name="Yu H."/>
            <person name="Cui Y."/>
            <person name="Wang N."/>
            <person name="Chen C."/>
            <person name="Wu H."/>
            <person name="Zhao Y."/>
            <person name="Zhang J."/>
            <person name="Li Y."/>
            <person name="Zhou W."/>
            <person name="Zhang B."/>
            <person name="Hu W."/>
            <person name="Eijk M."/>
            <person name="Tang J."/>
            <person name="Witsenboer H."/>
            <person name="Zhao S."/>
            <person name="Li Z."/>
            <person name="Zhang A."/>
            <person name="Wang D."/>
            <person name="Liang C."/>
        </authorList>
    </citation>
    <scope>NUCLEOTIDE SEQUENCE [LARGE SCALE GENOMIC DNA]</scope>
    <source>
        <strain evidence="1">cv. G1812</strain>
    </source>
</reference>
<reference evidence="2" key="1">
    <citation type="journal article" date="2013" name="Nature">
        <title>Draft genome of the wheat A-genome progenitor Triticum urartu.</title>
        <authorList>
            <person name="Ling H.Q."/>
            <person name="Zhao S."/>
            <person name="Liu D."/>
            <person name="Wang J."/>
            <person name="Sun H."/>
            <person name="Zhang C."/>
            <person name="Fan H."/>
            <person name="Li D."/>
            <person name="Dong L."/>
            <person name="Tao Y."/>
            <person name="Gao C."/>
            <person name="Wu H."/>
            <person name="Li Y."/>
            <person name="Cui Y."/>
            <person name="Guo X."/>
            <person name="Zheng S."/>
            <person name="Wang B."/>
            <person name="Yu K."/>
            <person name="Liang Q."/>
            <person name="Yang W."/>
            <person name="Lou X."/>
            <person name="Chen J."/>
            <person name="Feng M."/>
            <person name="Jian J."/>
            <person name="Zhang X."/>
            <person name="Luo G."/>
            <person name="Jiang Y."/>
            <person name="Liu J."/>
            <person name="Wang Z."/>
            <person name="Sha Y."/>
            <person name="Zhang B."/>
            <person name="Wu H."/>
            <person name="Tang D."/>
            <person name="Shen Q."/>
            <person name="Xue P."/>
            <person name="Zou S."/>
            <person name="Wang X."/>
            <person name="Liu X."/>
            <person name="Wang F."/>
            <person name="Yang Y."/>
            <person name="An X."/>
            <person name="Dong Z."/>
            <person name="Zhang K."/>
            <person name="Zhang X."/>
            <person name="Luo M.C."/>
            <person name="Dvorak J."/>
            <person name="Tong Y."/>
            <person name="Wang J."/>
            <person name="Yang H."/>
            <person name="Li Z."/>
            <person name="Wang D."/>
            <person name="Zhang A."/>
            <person name="Wang J."/>
        </authorList>
    </citation>
    <scope>NUCLEOTIDE SEQUENCE</scope>
    <source>
        <strain evidence="2">cv. G1812</strain>
    </source>
</reference>
<dbReference type="Gramene" id="TuG1812G0100004737.01.T01">
    <property type="protein sequence ID" value="TuG1812G0100004737.01.T01"/>
    <property type="gene ID" value="TuG1812G0100004737.01"/>
</dbReference>
<protein>
    <submittedName>
        <fullName evidence="1">Uncharacterized protein</fullName>
    </submittedName>
</protein>